<accession>A0AAN9LHX2</accession>
<proteinExistence type="predicted"/>
<evidence type="ECO:0000313" key="1">
    <source>
        <dbReference type="EMBL" id="KAK7336196.1"/>
    </source>
</evidence>
<evidence type="ECO:0000313" key="2">
    <source>
        <dbReference type="Proteomes" id="UP001367508"/>
    </source>
</evidence>
<name>A0AAN9LHX2_CANGL</name>
<organism evidence="1 2">
    <name type="scientific">Canavalia gladiata</name>
    <name type="common">Sword bean</name>
    <name type="synonym">Dolichos gladiatus</name>
    <dbReference type="NCBI Taxonomy" id="3824"/>
    <lineage>
        <taxon>Eukaryota</taxon>
        <taxon>Viridiplantae</taxon>
        <taxon>Streptophyta</taxon>
        <taxon>Embryophyta</taxon>
        <taxon>Tracheophyta</taxon>
        <taxon>Spermatophyta</taxon>
        <taxon>Magnoliopsida</taxon>
        <taxon>eudicotyledons</taxon>
        <taxon>Gunneridae</taxon>
        <taxon>Pentapetalae</taxon>
        <taxon>rosids</taxon>
        <taxon>fabids</taxon>
        <taxon>Fabales</taxon>
        <taxon>Fabaceae</taxon>
        <taxon>Papilionoideae</taxon>
        <taxon>50 kb inversion clade</taxon>
        <taxon>NPAAA clade</taxon>
        <taxon>indigoferoid/millettioid clade</taxon>
        <taxon>Phaseoleae</taxon>
        <taxon>Canavalia</taxon>
    </lineage>
</organism>
<dbReference type="AlphaFoldDB" id="A0AAN9LHX2"/>
<reference evidence="1 2" key="1">
    <citation type="submission" date="2024-01" db="EMBL/GenBank/DDBJ databases">
        <title>The genomes of 5 underutilized Papilionoideae crops provide insights into root nodulation and disease resistanc.</title>
        <authorList>
            <person name="Jiang F."/>
        </authorList>
    </citation>
    <scope>NUCLEOTIDE SEQUENCE [LARGE SCALE GENOMIC DNA]</scope>
    <source>
        <strain evidence="1">LVBAO_FW01</strain>
        <tissue evidence="1">Leaves</tissue>
    </source>
</reference>
<comment type="caution">
    <text evidence="1">The sequence shown here is derived from an EMBL/GenBank/DDBJ whole genome shotgun (WGS) entry which is preliminary data.</text>
</comment>
<sequence length="79" mass="8922">MLLRYQNTSHTRLPPLFHILVCYTAIEFYCPSPVLSKRAQNRAYPVLSPLGLPPRGGYFSPFMGCLVPLLGFSSHTSFF</sequence>
<dbReference type="EMBL" id="JAYMYQ010000004">
    <property type="protein sequence ID" value="KAK7336196.1"/>
    <property type="molecule type" value="Genomic_DNA"/>
</dbReference>
<protein>
    <submittedName>
        <fullName evidence="1">Uncharacterized protein</fullName>
    </submittedName>
</protein>
<gene>
    <name evidence="1" type="ORF">VNO77_16730</name>
</gene>
<dbReference type="Proteomes" id="UP001367508">
    <property type="component" value="Unassembled WGS sequence"/>
</dbReference>
<keyword evidence="2" id="KW-1185">Reference proteome</keyword>